<dbReference type="InterPro" id="IPR039779">
    <property type="entry name" value="RFX-like"/>
</dbReference>
<keyword evidence="5" id="KW-1185">Reference proteome</keyword>
<feature type="domain" description="RFX-type winged-helix" evidence="3">
    <location>
        <begin position="264"/>
        <end position="346"/>
    </location>
</feature>
<dbReference type="Gene3D" id="1.10.10.10">
    <property type="entry name" value="Winged helix-like DNA-binding domain superfamily/Winged helix DNA-binding domain"/>
    <property type="match status" value="1"/>
</dbReference>
<organism evidence="4 5">
    <name type="scientific">[Candida] arabinofermentans NRRL YB-2248</name>
    <dbReference type="NCBI Taxonomy" id="983967"/>
    <lineage>
        <taxon>Eukaryota</taxon>
        <taxon>Fungi</taxon>
        <taxon>Dikarya</taxon>
        <taxon>Ascomycota</taxon>
        <taxon>Saccharomycotina</taxon>
        <taxon>Pichiomycetes</taxon>
        <taxon>Pichiales</taxon>
        <taxon>Pichiaceae</taxon>
        <taxon>Ogataea</taxon>
        <taxon>Ogataea/Candida clade</taxon>
    </lineage>
</organism>
<evidence type="ECO:0000313" key="4">
    <source>
        <dbReference type="EMBL" id="ODV87218.1"/>
    </source>
</evidence>
<dbReference type="Pfam" id="PF02257">
    <property type="entry name" value="RFX_DNA_binding"/>
    <property type="match status" value="1"/>
</dbReference>
<proteinExistence type="predicted"/>
<dbReference type="GO" id="GO:0000978">
    <property type="term" value="F:RNA polymerase II cis-regulatory region sequence-specific DNA binding"/>
    <property type="evidence" value="ECO:0007669"/>
    <property type="project" value="TreeGrafter"/>
</dbReference>
<feature type="region of interest" description="Disordered" evidence="2">
    <location>
        <begin position="1"/>
        <end position="31"/>
    </location>
</feature>
<gene>
    <name evidence="4" type="ORF">CANARDRAFT_26639</name>
</gene>
<name>A0A1E4T6B8_9ASCO</name>
<dbReference type="SUPFAM" id="SSF46785">
    <property type="entry name" value="Winged helix' DNA-binding domain"/>
    <property type="match status" value="1"/>
</dbReference>
<feature type="region of interest" description="Disordered" evidence="2">
    <location>
        <begin position="146"/>
        <end position="170"/>
    </location>
</feature>
<feature type="region of interest" description="Disordered" evidence="2">
    <location>
        <begin position="193"/>
        <end position="216"/>
    </location>
</feature>
<dbReference type="InterPro" id="IPR003150">
    <property type="entry name" value="DNA-bd_RFX"/>
</dbReference>
<reference evidence="5" key="1">
    <citation type="submission" date="2016-04" db="EMBL/GenBank/DDBJ databases">
        <title>Comparative genomics of biotechnologically important yeasts.</title>
        <authorList>
            <consortium name="DOE Joint Genome Institute"/>
            <person name="Riley R."/>
            <person name="Haridas S."/>
            <person name="Wolfe K.H."/>
            <person name="Lopes M.R."/>
            <person name="Hittinger C.T."/>
            <person name="Goker M."/>
            <person name="Salamov A."/>
            <person name="Wisecaver J."/>
            <person name="Long T.M."/>
            <person name="Aerts A.L."/>
            <person name="Barry K."/>
            <person name="Choi C."/>
            <person name="Clum A."/>
            <person name="Coughlan A.Y."/>
            <person name="Deshpande S."/>
            <person name="Douglass A.P."/>
            <person name="Hanson S.J."/>
            <person name="Klenk H.-P."/>
            <person name="Labutti K."/>
            <person name="Lapidus A."/>
            <person name="Lindquist E."/>
            <person name="Lipzen A."/>
            <person name="Meier-Kolthoff J.P."/>
            <person name="Ohm R.A."/>
            <person name="Otillar R.P."/>
            <person name="Pangilinan J."/>
            <person name="Peng Y."/>
            <person name="Rokas A."/>
            <person name="Rosa C.A."/>
            <person name="Scheuner C."/>
            <person name="Sibirny A.A."/>
            <person name="Slot J.C."/>
            <person name="Stielow J.B."/>
            <person name="Sun H."/>
            <person name="Kurtzman C.P."/>
            <person name="Blackwell M."/>
            <person name="Grigoriev I.V."/>
            <person name="Jeffries T.W."/>
        </authorList>
    </citation>
    <scope>NUCLEOTIDE SEQUENCE [LARGE SCALE GENOMIC DNA]</scope>
    <source>
        <strain evidence="5">NRRL YB-2248</strain>
    </source>
</reference>
<evidence type="ECO:0000259" key="3">
    <source>
        <dbReference type="PROSITE" id="PS51526"/>
    </source>
</evidence>
<dbReference type="AlphaFoldDB" id="A0A1E4T6B8"/>
<evidence type="ECO:0000256" key="2">
    <source>
        <dbReference type="SAM" id="MobiDB-lite"/>
    </source>
</evidence>
<dbReference type="PROSITE" id="PS51526">
    <property type="entry name" value="RFX_DBD"/>
    <property type="match status" value="1"/>
</dbReference>
<dbReference type="InterPro" id="IPR036390">
    <property type="entry name" value="WH_DNA-bd_sf"/>
</dbReference>
<dbReference type="STRING" id="983967.A0A1E4T6B8"/>
<dbReference type="PANTHER" id="PTHR12619:SF5">
    <property type="entry name" value="TRANSCRIPTION FACTOR RFX4"/>
    <property type="match status" value="1"/>
</dbReference>
<dbReference type="InterPro" id="IPR036388">
    <property type="entry name" value="WH-like_DNA-bd_sf"/>
</dbReference>
<keyword evidence="1" id="KW-0238">DNA-binding</keyword>
<dbReference type="PANTHER" id="PTHR12619">
    <property type="entry name" value="RFX TRANSCRIPTION FACTOR FAMILY"/>
    <property type="match status" value="1"/>
</dbReference>
<feature type="compositionally biased region" description="Polar residues" evidence="2">
    <location>
        <begin position="11"/>
        <end position="31"/>
    </location>
</feature>
<dbReference type="EMBL" id="KV453848">
    <property type="protein sequence ID" value="ODV87218.1"/>
    <property type="molecule type" value="Genomic_DNA"/>
</dbReference>
<dbReference type="Proteomes" id="UP000094801">
    <property type="component" value="Unassembled WGS sequence"/>
</dbReference>
<dbReference type="GO" id="GO:0000981">
    <property type="term" value="F:DNA-binding transcription factor activity, RNA polymerase II-specific"/>
    <property type="evidence" value="ECO:0007669"/>
    <property type="project" value="TreeGrafter"/>
</dbReference>
<evidence type="ECO:0000256" key="1">
    <source>
        <dbReference type="ARBA" id="ARBA00023125"/>
    </source>
</evidence>
<accession>A0A1E4T6B8</accession>
<sequence>MSPLSKDDIDSQVNHQEPRAYSSTPQTQSQDHMIQGQPLLQSQMIDRASTMYRFQEDRNIQNSVATSSYEMEYPIITEQQFNNWPDQTLQISAQLNTVSQNNSNASTINYSFAAPTSSISMPFHDTQNNNSYTTNYRSLSISTTGTDMSYSNSHNSSGRPSNATAGSFDSHSAQLSNLEEVSDNAEDIDDEHISSFTSSSKPSLGGLAPSQKSISNSNKYKRFRENITEGVQDTIDKGLQLSDLFKFYKINSKSTLKERENFKSIFSIRCLMEIAYASDTNEKGTEVLRSSLYLIYHNLCESLKVEPIGPSSIGKLIRIAFPQIKTKRLGIRGQSKYHYIGIKLKEKYLRLAEKLDNRDSNLMLTKILISNFNVPVRHISKRDLTFSDYLVFSSDNGNQEAIGLFQLNMNYDTSKLFQLFSRYLLEGDCGRSIDYMFSVSATQSSKLPKTSLLNMILYNNFISSMSIITQCAIDIDLRSKLRNIAKNYHSLMTRKMRQLARSDDGSDSNTLNEVEDVGASSQNIGYRKNMKSSLSFVKSIQALLDINDFSPGLDRILSEQSGILFQEFNMVDFGSIIREVIDLSITELIDTNELNLQSNVDSKDIQGLSQRVQLLLSDTVSEFSKLLKTVTTYDETSESKLEATTPKFPAFQKLTQLDTLSHTIQLNHFINKLYFSFKDTKLVHLEATIKKLADHFLKHLIRIGKVDHLQYWLVLKNWVCDCILFCNESIHLRVMYFEEQFENERNEADEYD</sequence>
<dbReference type="OrthoDB" id="10056949at2759"/>
<evidence type="ECO:0000313" key="5">
    <source>
        <dbReference type="Proteomes" id="UP000094801"/>
    </source>
</evidence>
<protein>
    <recommendedName>
        <fullName evidence="3">RFX-type winged-helix domain-containing protein</fullName>
    </recommendedName>
</protein>